<name>A0ABT9R4H2_9ACTN</name>
<reference evidence="1 2" key="1">
    <citation type="submission" date="2023-07" db="EMBL/GenBank/DDBJ databases">
        <title>Sequencing the genomes of 1000 actinobacteria strains.</title>
        <authorList>
            <person name="Klenk H.-P."/>
        </authorList>
    </citation>
    <scope>NUCLEOTIDE SEQUENCE [LARGE SCALE GENOMIC DNA]</scope>
    <source>
        <strain evidence="1 2">DSM 44109</strain>
    </source>
</reference>
<evidence type="ECO:0000313" key="1">
    <source>
        <dbReference type="EMBL" id="MDP9863360.1"/>
    </source>
</evidence>
<dbReference type="EMBL" id="JAUSRB010000002">
    <property type="protein sequence ID" value="MDP9863360.1"/>
    <property type="molecule type" value="Genomic_DNA"/>
</dbReference>
<accession>A0ABT9R4H2</accession>
<gene>
    <name evidence="1" type="ORF">J2S55_002626</name>
</gene>
<dbReference type="Proteomes" id="UP001230426">
    <property type="component" value="Unassembled WGS sequence"/>
</dbReference>
<protein>
    <submittedName>
        <fullName evidence="1">Uncharacterized protein</fullName>
    </submittedName>
</protein>
<organism evidence="1 2">
    <name type="scientific">Streptosporangium brasiliense</name>
    <dbReference type="NCBI Taxonomy" id="47480"/>
    <lineage>
        <taxon>Bacteria</taxon>
        <taxon>Bacillati</taxon>
        <taxon>Actinomycetota</taxon>
        <taxon>Actinomycetes</taxon>
        <taxon>Streptosporangiales</taxon>
        <taxon>Streptosporangiaceae</taxon>
        <taxon>Streptosporangium</taxon>
    </lineage>
</organism>
<comment type="caution">
    <text evidence="1">The sequence shown here is derived from an EMBL/GenBank/DDBJ whole genome shotgun (WGS) entry which is preliminary data.</text>
</comment>
<keyword evidence="2" id="KW-1185">Reference proteome</keyword>
<sequence>MIHTVILHEGTYIQPAVTSLEDLGTRSGDLLRSRSGRV</sequence>
<evidence type="ECO:0000313" key="2">
    <source>
        <dbReference type="Proteomes" id="UP001230426"/>
    </source>
</evidence>
<proteinExistence type="predicted"/>